<name>A0A9W7ZYB4_9FUNG</name>
<dbReference type="GO" id="GO:0052381">
    <property type="term" value="F:tRNA dimethylallyltransferase activity"/>
    <property type="evidence" value="ECO:0007669"/>
    <property type="project" value="UniProtKB-EC"/>
</dbReference>
<proteinExistence type="inferred from homology"/>
<dbReference type="NCBIfam" id="TIGR00174">
    <property type="entry name" value="miaA"/>
    <property type="match status" value="1"/>
</dbReference>
<keyword evidence="5" id="KW-0819">tRNA processing</keyword>
<dbReference type="EMBL" id="JANBPU010000030">
    <property type="protein sequence ID" value="KAJ1919262.1"/>
    <property type="molecule type" value="Genomic_DNA"/>
</dbReference>
<evidence type="ECO:0000256" key="5">
    <source>
        <dbReference type="RuleBase" id="RU003783"/>
    </source>
</evidence>
<keyword evidence="2 6" id="KW-0808">Transferase</keyword>
<dbReference type="GO" id="GO:0006400">
    <property type="term" value="P:tRNA modification"/>
    <property type="evidence" value="ECO:0007669"/>
    <property type="project" value="TreeGrafter"/>
</dbReference>
<organism evidence="8 9">
    <name type="scientific">Mycoemilia scoparia</name>
    <dbReference type="NCBI Taxonomy" id="417184"/>
    <lineage>
        <taxon>Eukaryota</taxon>
        <taxon>Fungi</taxon>
        <taxon>Fungi incertae sedis</taxon>
        <taxon>Zoopagomycota</taxon>
        <taxon>Kickxellomycotina</taxon>
        <taxon>Kickxellomycetes</taxon>
        <taxon>Kickxellales</taxon>
        <taxon>Kickxellaceae</taxon>
        <taxon>Mycoemilia</taxon>
    </lineage>
</organism>
<comment type="caution">
    <text evidence="8">The sequence shown here is derived from an EMBL/GenBank/DDBJ whole genome shotgun (WGS) entry which is preliminary data.</text>
</comment>
<reference evidence="8" key="1">
    <citation type="submission" date="2022-07" db="EMBL/GenBank/DDBJ databases">
        <title>Phylogenomic reconstructions and comparative analyses of Kickxellomycotina fungi.</title>
        <authorList>
            <person name="Reynolds N.K."/>
            <person name="Stajich J.E."/>
            <person name="Barry K."/>
            <person name="Grigoriev I.V."/>
            <person name="Crous P."/>
            <person name="Smith M.E."/>
        </authorList>
    </citation>
    <scope>NUCLEOTIDE SEQUENCE</scope>
    <source>
        <strain evidence="8">NBRC 100468</strain>
    </source>
</reference>
<dbReference type="Gene3D" id="1.10.20.140">
    <property type="match status" value="1"/>
</dbReference>
<evidence type="ECO:0000256" key="3">
    <source>
        <dbReference type="ARBA" id="ARBA00022741"/>
    </source>
</evidence>
<dbReference type="GO" id="GO:0005524">
    <property type="term" value="F:ATP binding"/>
    <property type="evidence" value="ECO:0007669"/>
    <property type="project" value="UniProtKB-KW"/>
</dbReference>
<dbReference type="PANTHER" id="PTHR11088">
    <property type="entry name" value="TRNA DIMETHYLALLYLTRANSFERASE"/>
    <property type="match status" value="1"/>
</dbReference>
<feature type="region of interest" description="Disordered" evidence="7">
    <location>
        <begin position="442"/>
        <end position="465"/>
    </location>
</feature>
<comment type="catalytic activity">
    <reaction evidence="5">
        <text>adenosine(37) in tRNA + dimethylallyl diphosphate = N(6)-dimethylallyladenosine(37) in tRNA + diphosphate</text>
        <dbReference type="Rhea" id="RHEA:26482"/>
        <dbReference type="Rhea" id="RHEA-COMP:10162"/>
        <dbReference type="Rhea" id="RHEA-COMP:10375"/>
        <dbReference type="ChEBI" id="CHEBI:33019"/>
        <dbReference type="ChEBI" id="CHEBI:57623"/>
        <dbReference type="ChEBI" id="CHEBI:74411"/>
        <dbReference type="ChEBI" id="CHEBI:74415"/>
        <dbReference type="EC" id="2.5.1.75"/>
    </reaction>
</comment>
<keyword evidence="9" id="KW-1185">Reference proteome</keyword>
<evidence type="ECO:0000256" key="6">
    <source>
        <dbReference type="RuleBase" id="RU003785"/>
    </source>
</evidence>
<evidence type="ECO:0000313" key="9">
    <source>
        <dbReference type="Proteomes" id="UP001150538"/>
    </source>
</evidence>
<dbReference type="Proteomes" id="UP001150538">
    <property type="component" value="Unassembled WGS sequence"/>
</dbReference>
<comment type="similarity">
    <text evidence="1 6">Belongs to the IPP transferase family.</text>
</comment>
<dbReference type="InterPro" id="IPR018022">
    <property type="entry name" value="IPT"/>
</dbReference>
<evidence type="ECO:0000313" key="8">
    <source>
        <dbReference type="EMBL" id="KAJ1919262.1"/>
    </source>
</evidence>
<gene>
    <name evidence="8" type="primary">tit1</name>
    <name evidence="8" type="ORF">H4219_002114</name>
</gene>
<dbReference type="AlphaFoldDB" id="A0A9W7ZYB4"/>
<evidence type="ECO:0000256" key="1">
    <source>
        <dbReference type="ARBA" id="ARBA00005842"/>
    </source>
</evidence>
<dbReference type="PANTHER" id="PTHR11088:SF89">
    <property type="entry name" value="TRNA DIMETHYLALLYLTRANSFERASE"/>
    <property type="match status" value="1"/>
</dbReference>
<accession>A0A9W7ZYB4</accession>
<dbReference type="HAMAP" id="MF_00185">
    <property type="entry name" value="IPP_trans"/>
    <property type="match status" value="1"/>
</dbReference>
<keyword evidence="4 6" id="KW-0067">ATP-binding</keyword>
<evidence type="ECO:0000256" key="4">
    <source>
        <dbReference type="ARBA" id="ARBA00022840"/>
    </source>
</evidence>
<keyword evidence="3 6" id="KW-0547">Nucleotide-binding</keyword>
<evidence type="ECO:0000256" key="7">
    <source>
        <dbReference type="SAM" id="MobiDB-lite"/>
    </source>
</evidence>
<dbReference type="GO" id="GO:0005739">
    <property type="term" value="C:mitochondrion"/>
    <property type="evidence" value="ECO:0007669"/>
    <property type="project" value="TreeGrafter"/>
</dbReference>
<dbReference type="EC" id="2.5.1.75" evidence="5"/>
<dbReference type="Gene3D" id="3.30.160.60">
    <property type="entry name" value="Classic Zinc Finger"/>
    <property type="match status" value="1"/>
</dbReference>
<dbReference type="OrthoDB" id="775260at2759"/>
<dbReference type="InterPro" id="IPR039657">
    <property type="entry name" value="Dimethylallyltransferase"/>
</dbReference>
<dbReference type="InterPro" id="IPR027417">
    <property type="entry name" value="P-loop_NTPase"/>
</dbReference>
<dbReference type="SUPFAM" id="SSF52540">
    <property type="entry name" value="P-loop containing nucleoside triphosphate hydrolases"/>
    <property type="match status" value="2"/>
</dbReference>
<evidence type="ECO:0000256" key="2">
    <source>
        <dbReference type="ARBA" id="ARBA00022679"/>
    </source>
</evidence>
<protein>
    <recommendedName>
        <fullName evidence="5">tRNA dimethylallyltransferase</fullName>
        <ecNumber evidence="5">2.5.1.75</ecNumber>
    </recommendedName>
</protein>
<dbReference type="Gene3D" id="3.40.50.300">
    <property type="entry name" value="P-loop containing nucleotide triphosphate hydrolases"/>
    <property type="match status" value="1"/>
</dbReference>
<sequence>MSKNCVFAIIGTTGVGKSKLAVELAKVIKGEVYRGYDTITNKIPLNEQDGIPHHLLGYVDESKEYTVQDYERDATKKIDEIHGRGKWPILVGGTHYYLQSTIFKKSLILTDEKNIPTVGTATVDSKPSDYEKIHESKTNEELYKKLQDVDPLMANHWHINDRRKILRSLQVYETTGKRQSEWIKDSEDNRAKSNTLRYPLCIFWLYSDPNILEQRLKNRMYGMVDNGLLDEIAQFRKRHKSQDPQEIDYTRGIAQSIGFCEFEKFFKMLESTDNKTSDRLEEIKEQALEEMNISNRQYARRQVKWIKNKLIPQCKLTKDKDVQAYSYLLDATDLGLWDKQCRDVATEIAQKFLNKKPMPDPGSLGKAAQEILKTIKEPKSALTWKKYYCKTCSKSAAETRDGVAREVWLNGDDEYQQHIRSRQHKKNIKYREMLETNPHLRKKLKIAQSDNEKTAPNSSDGKDAS</sequence>
<dbReference type="Pfam" id="PF01715">
    <property type="entry name" value="IPPT"/>
    <property type="match status" value="1"/>
</dbReference>